<dbReference type="AlphaFoldDB" id="A0A1G2G418"/>
<reference evidence="7 8" key="1">
    <citation type="journal article" date="2016" name="Nat. Commun.">
        <title>Thousands of microbial genomes shed light on interconnected biogeochemical processes in an aquifer system.</title>
        <authorList>
            <person name="Anantharaman K."/>
            <person name="Brown C.T."/>
            <person name="Hug L.A."/>
            <person name="Sharon I."/>
            <person name="Castelle C.J."/>
            <person name="Probst A.J."/>
            <person name="Thomas B.C."/>
            <person name="Singh A."/>
            <person name="Wilkins M.J."/>
            <person name="Karaoz U."/>
            <person name="Brodie E.L."/>
            <person name="Williams K.H."/>
            <person name="Hubbard S.S."/>
            <person name="Banfield J.F."/>
        </authorList>
    </citation>
    <scope>NUCLEOTIDE SEQUENCE [LARGE SCALE GENOMIC DNA]</scope>
</reference>
<dbReference type="GO" id="GO:0005840">
    <property type="term" value="C:ribosome"/>
    <property type="evidence" value="ECO:0007669"/>
    <property type="project" value="UniProtKB-KW"/>
</dbReference>
<dbReference type="PANTHER" id="PTHR10746">
    <property type="entry name" value="50S RIBOSOMAL PROTEIN L4"/>
    <property type="match status" value="1"/>
</dbReference>
<keyword evidence="5" id="KW-0694">RNA-binding</keyword>
<feature type="region of interest" description="Disordered" evidence="6">
    <location>
        <begin position="54"/>
        <end position="94"/>
    </location>
</feature>
<feature type="compositionally biased region" description="Basic residues" evidence="6">
    <location>
        <begin position="63"/>
        <end position="77"/>
    </location>
</feature>
<evidence type="ECO:0000256" key="1">
    <source>
        <dbReference type="ARBA" id="ARBA00010528"/>
    </source>
</evidence>
<name>A0A1G2G418_9BACT</name>
<evidence type="ECO:0000256" key="2">
    <source>
        <dbReference type="ARBA" id="ARBA00022980"/>
    </source>
</evidence>
<dbReference type="InterPro" id="IPR023574">
    <property type="entry name" value="Ribosomal_uL4_dom_sf"/>
</dbReference>
<protein>
    <recommendedName>
        <fullName evidence="4 5">Large ribosomal subunit protein uL4</fullName>
    </recommendedName>
</protein>
<comment type="caution">
    <text evidence="7">The sequence shown here is derived from an EMBL/GenBank/DDBJ whole genome shotgun (WGS) entry which is preliminary data.</text>
</comment>
<dbReference type="Gene3D" id="3.40.1370.10">
    <property type="match status" value="1"/>
</dbReference>
<keyword evidence="5" id="KW-0699">rRNA-binding</keyword>
<dbReference type="Proteomes" id="UP000177785">
    <property type="component" value="Unassembled WGS sequence"/>
</dbReference>
<gene>
    <name evidence="5" type="primary">rplD</name>
    <name evidence="7" type="ORF">A2756_03965</name>
</gene>
<keyword evidence="2 5" id="KW-0689">Ribosomal protein</keyword>
<dbReference type="GO" id="GO:0019843">
    <property type="term" value="F:rRNA binding"/>
    <property type="evidence" value="ECO:0007669"/>
    <property type="project" value="UniProtKB-UniRule"/>
</dbReference>
<keyword evidence="3 5" id="KW-0687">Ribonucleoprotein</keyword>
<organism evidence="7 8">
    <name type="scientific">Candidatus Ryanbacteria bacterium RIFCSPHIGHO2_01_FULL_48_27</name>
    <dbReference type="NCBI Taxonomy" id="1802115"/>
    <lineage>
        <taxon>Bacteria</taxon>
        <taxon>Candidatus Ryaniibacteriota</taxon>
    </lineage>
</organism>
<evidence type="ECO:0000256" key="3">
    <source>
        <dbReference type="ARBA" id="ARBA00023274"/>
    </source>
</evidence>
<comment type="subunit">
    <text evidence="5">Part of the 50S ribosomal subunit.</text>
</comment>
<dbReference type="NCBIfam" id="TIGR03953">
    <property type="entry name" value="rplD_bact"/>
    <property type="match status" value="1"/>
</dbReference>
<dbReference type="Pfam" id="PF00573">
    <property type="entry name" value="Ribosomal_L4"/>
    <property type="match status" value="1"/>
</dbReference>
<dbReference type="SUPFAM" id="SSF52166">
    <property type="entry name" value="Ribosomal protein L4"/>
    <property type="match status" value="1"/>
</dbReference>
<evidence type="ECO:0000313" key="8">
    <source>
        <dbReference type="Proteomes" id="UP000177785"/>
    </source>
</evidence>
<dbReference type="STRING" id="1802115.A2756_03965"/>
<dbReference type="GO" id="GO:0006412">
    <property type="term" value="P:translation"/>
    <property type="evidence" value="ECO:0007669"/>
    <property type="project" value="UniProtKB-UniRule"/>
</dbReference>
<evidence type="ECO:0000256" key="4">
    <source>
        <dbReference type="ARBA" id="ARBA00035244"/>
    </source>
</evidence>
<comment type="similarity">
    <text evidence="1 5">Belongs to the universal ribosomal protein uL4 family.</text>
</comment>
<evidence type="ECO:0000256" key="6">
    <source>
        <dbReference type="SAM" id="MobiDB-lite"/>
    </source>
</evidence>
<dbReference type="PANTHER" id="PTHR10746:SF6">
    <property type="entry name" value="LARGE RIBOSOMAL SUBUNIT PROTEIN UL4M"/>
    <property type="match status" value="1"/>
</dbReference>
<evidence type="ECO:0000313" key="7">
    <source>
        <dbReference type="EMBL" id="OGZ44993.1"/>
    </source>
</evidence>
<comment type="function">
    <text evidence="5">One of the primary rRNA binding proteins, this protein initially binds near the 5'-end of the 23S rRNA. It is important during the early stages of 50S assembly. It makes multiple contacts with different domains of the 23S rRNA in the assembled 50S subunit and ribosome.</text>
</comment>
<comment type="function">
    <text evidence="5">Forms part of the polypeptide exit tunnel.</text>
</comment>
<dbReference type="InterPro" id="IPR013005">
    <property type="entry name" value="Ribosomal_uL4-like"/>
</dbReference>
<dbReference type="EMBL" id="MHNL01000011">
    <property type="protein sequence ID" value="OGZ44993.1"/>
    <property type="molecule type" value="Genomic_DNA"/>
</dbReference>
<sequence length="219" mass="24134">MISVKVYNLQGEEAGSEQLPEALFGMPWNNSLVKQVVDAKLANSRNVIAHAKGRGEVSGGGKKPWRQKGTGRARHGSIRSPIWVGGGVTHGPNKEKNYSQKINKQMQRKALLISLSRKAKDGEIMILDTVRMQEPKTKLAAKAFTALSHVPAFPKLGQKGGRVLLMIPGKDDVVVRATRNLPYVTPQEARNMDLLSVLEHKYIIIPKEALAVIQKTFVK</sequence>
<dbReference type="GO" id="GO:0003735">
    <property type="term" value="F:structural constituent of ribosome"/>
    <property type="evidence" value="ECO:0007669"/>
    <property type="project" value="InterPro"/>
</dbReference>
<evidence type="ECO:0000256" key="5">
    <source>
        <dbReference type="HAMAP-Rule" id="MF_01328"/>
    </source>
</evidence>
<proteinExistence type="inferred from homology"/>
<dbReference type="GO" id="GO:1990904">
    <property type="term" value="C:ribonucleoprotein complex"/>
    <property type="evidence" value="ECO:0007669"/>
    <property type="project" value="UniProtKB-KW"/>
</dbReference>
<accession>A0A1G2G418</accession>
<dbReference type="HAMAP" id="MF_01328_B">
    <property type="entry name" value="Ribosomal_uL4_B"/>
    <property type="match status" value="1"/>
</dbReference>
<dbReference type="InterPro" id="IPR002136">
    <property type="entry name" value="Ribosomal_uL4"/>
</dbReference>